<dbReference type="InterPro" id="IPR013103">
    <property type="entry name" value="RVT_2"/>
</dbReference>
<dbReference type="Pfam" id="PF07727">
    <property type="entry name" value="RVT_2"/>
    <property type="match status" value="1"/>
</dbReference>
<accession>A0AAD8X6L8</accession>
<name>A0AAD8X6L8_LOLMU</name>
<reference evidence="3" key="1">
    <citation type="submission" date="2023-07" db="EMBL/GenBank/DDBJ databases">
        <title>A chromosome-level genome assembly of Lolium multiflorum.</title>
        <authorList>
            <person name="Chen Y."/>
            <person name="Copetti D."/>
            <person name="Kolliker R."/>
            <person name="Studer B."/>
        </authorList>
    </citation>
    <scope>NUCLEOTIDE SEQUENCE</scope>
    <source>
        <strain evidence="3">02402/16</strain>
        <tissue evidence="3">Leaf</tissue>
    </source>
</reference>
<dbReference type="InterPro" id="IPR000477">
    <property type="entry name" value="RT_dom"/>
</dbReference>
<dbReference type="SUPFAM" id="SSF56672">
    <property type="entry name" value="DNA/RNA polymerases"/>
    <property type="match status" value="2"/>
</dbReference>
<feature type="domain" description="Reverse transcriptase" evidence="2">
    <location>
        <begin position="1062"/>
        <end position="1339"/>
    </location>
</feature>
<evidence type="ECO:0000313" key="4">
    <source>
        <dbReference type="Proteomes" id="UP001231189"/>
    </source>
</evidence>
<feature type="region of interest" description="Disordered" evidence="1">
    <location>
        <begin position="779"/>
        <end position="802"/>
    </location>
</feature>
<organism evidence="3 4">
    <name type="scientific">Lolium multiflorum</name>
    <name type="common">Italian ryegrass</name>
    <name type="synonym">Lolium perenne subsp. multiflorum</name>
    <dbReference type="NCBI Taxonomy" id="4521"/>
    <lineage>
        <taxon>Eukaryota</taxon>
        <taxon>Viridiplantae</taxon>
        <taxon>Streptophyta</taxon>
        <taxon>Embryophyta</taxon>
        <taxon>Tracheophyta</taxon>
        <taxon>Spermatophyta</taxon>
        <taxon>Magnoliopsida</taxon>
        <taxon>Liliopsida</taxon>
        <taxon>Poales</taxon>
        <taxon>Poaceae</taxon>
        <taxon>BOP clade</taxon>
        <taxon>Pooideae</taxon>
        <taxon>Poodae</taxon>
        <taxon>Poeae</taxon>
        <taxon>Poeae Chloroplast Group 2 (Poeae type)</taxon>
        <taxon>Loliodinae</taxon>
        <taxon>Loliinae</taxon>
        <taxon>Lolium</taxon>
    </lineage>
</organism>
<feature type="compositionally biased region" description="Basic residues" evidence="1">
    <location>
        <begin position="1004"/>
        <end position="1017"/>
    </location>
</feature>
<feature type="compositionally biased region" description="Basic residues" evidence="1">
    <location>
        <begin position="279"/>
        <end position="290"/>
    </location>
</feature>
<dbReference type="Proteomes" id="UP001231189">
    <property type="component" value="Unassembled WGS sequence"/>
</dbReference>
<comment type="caution">
    <text evidence="3">The sequence shown here is derived from an EMBL/GenBank/DDBJ whole genome shotgun (WGS) entry which is preliminary data.</text>
</comment>
<dbReference type="Pfam" id="PF00078">
    <property type="entry name" value="RVT_1"/>
    <property type="match status" value="1"/>
</dbReference>
<dbReference type="PANTHER" id="PTHR33116:SF87">
    <property type="entry name" value="OS01G0158850 PROTEIN"/>
    <property type="match status" value="1"/>
</dbReference>
<dbReference type="EMBL" id="JAUUTY010000001">
    <property type="protein sequence ID" value="KAK1695689.1"/>
    <property type="molecule type" value="Genomic_DNA"/>
</dbReference>
<dbReference type="CDD" id="cd01650">
    <property type="entry name" value="RT_nLTR_like"/>
    <property type="match status" value="1"/>
</dbReference>
<dbReference type="Pfam" id="PF14223">
    <property type="entry name" value="Retrotran_gag_2"/>
    <property type="match status" value="1"/>
</dbReference>
<feature type="compositionally biased region" description="Low complexity" evidence="1">
    <location>
        <begin position="24"/>
        <end position="34"/>
    </location>
</feature>
<gene>
    <name evidence="3" type="ORF">QYE76_012386</name>
</gene>
<evidence type="ECO:0000313" key="3">
    <source>
        <dbReference type="EMBL" id="KAK1695689.1"/>
    </source>
</evidence>
<sequence>MRLPVSSSLRRRLRLPHPVFGERSGATTGSTTSSSDDEFLHTDNFPDLSDFFDNLNMGDNDAAVKQINSSSIAAATRPPSFDGMHYKRWRTKAVLWFTNLGCFSATDARPEGPLSAEEQGKFEKVDAMFKAALFSILGDNIVDPYMAFDHGKDAWDALEAKFGVSDAGTELYVMEQYYDYRMTDERSVVEQAHEIQSLAKELEQFKCTLPDKFVAGGIIAKLPPSWRNFATSLKHKRQEFFVSDLIGSLHVEEKARAKDTRARSFEGGSSANVVQKKNFQSHKSKNKNNGKGKFDEKNKASNSTNFKRKTPYKKKGNCHVCGAPGHWASDSERHDRRGNSGKSANVVIGVDTEMKDVGYGCKDFLRADGKRLTCFCSWCCIGYRFLIVKSEVSDMHVGKIMESNDATFFEDIFPMKETSSSSTQEMPSSSTQELFPEPTMAIEHFENPVEDDNEAPKRSKRQRTAKSFGHDFIVYLVDDTPTSISEAYASQDADYWKEAVRSEMDSILANGTWEVTDRPYGCKPVGCKWVFKKKLRPDGTIEKYKARLVAKGYTQKEGEDFFDTYSPVARLTTIRVLLSLAASHGLLVHQMDVKTAFLNGELEEEIYMEQPDGFVVDGQEGKVCKLLKSLYGLKQAPKQWHEKFERTLTAEGFVVNEADKCVYYRHGGGEGVILCLYVDDILIFGTSLTVIKEVKEFLSRCFEMKDLGVADVILNIKLLKDDDGGITLLQSHYVEKILSRFGSLRRRLRLPHPVRRRAPTAGTVGLRNPASLEPVRVRGNQVFGERSGATTRSTTSSSDDEFLHTDNFFPDLSDFFDNLNMGDNDAAVNLAPRRPLPHPVFHPVTATLSFPPRTYLLSPSIPRHQSSLRTSSRAPGHPTPPSKGRRRPPHPPATRAGRSPIHPCRPEQQCPRHRAGAGRAPSHLPPPSRATAGAILVPQPHAPAAFPSTHAGQSRGRPSRSRSRPRPPAAAEQRPPPVPSSSPSTRRPLSHPSTPARAEDARATHRRRRSLHRPPLHRSRDEDPIAFFGFCLGSFVPDGWPVIFFKKFWALTKPHILAILNGFVLGRVDIARLNFGVLSLIPKVQGADDIRQFRPIALINVIFKFVAKAYAIRVSPIAHRVISRVQSAFIKGRHILEGIVSLQEIIHETKSRKLRGVFLKLDFEKAFDRVNWQFLREVLHRKGFDPGWVHRAMSLVSGGQTAITVNGEVGNYFRNGRGVRQGDPLSPRLFDFAVEALAAILQAASRARHIAGLVPHLVGGGITHLQYADDTIIMLQPDALELANLKFLLCFENMSGLRINFHKSEVMVLGSTDLEQEAIANLLNCKKGTFPFTYLGLPISDRAVKASDWGPLTTRVGRRADPWMGKFMSSAARLTLINACLSNLPLHAMGVYLLGEGVHAVFRKHRARFFWEANGPRRKYHWVRWEALCKPKSLGGLGIIDTRLMNICLMTKWIWKLYDGEQGLWAEILMNKYLRSRDLLVDSHQSGSQFWNAIQKIKSVFRLGARHQVRSGSSTLFWSDSWQGSGPLCSRFPALFSIAADPQITVSRCFGAMGGTPAFRQSLGPTARIELALLLTEIAGTQLSDGPDIISWALEPSGKFSVKSLYKKLCQGMSLWKPVARRQDREALELAIGRLRSLHANIRDRPA</sequence>
<feature type="compositionally biased region" description="Polar residues" evidence="1">
    <location>
        <begin position="267"/>
        <end position="278"/>
    </location>
</feature>
<dbReference type="InterPro" id="IPR043502">
    <property type="entry name" value="DNA/RNA_pol_sf"/>
</dbReference>
<keyword evidence="4" id="KW-1185">Reference proteome</keyword>
<evidence type="ECO:0000256" key="1">
    <source>
        <dbReference type="SAM" id="MobiDB-lite"/>
    </source>
</evidence>
<proteinExistence type="predicted"/>
<feature type="region of interest" description="Disordered" evidence="1">
    <location>
        <begin position="856"/>
        <end position="1017"/>
    </location>
</feature>
<dbReference type="PANTHER" id="PTHR33116">
    <property type="entry name" value="REVERSE TRANSCRIPTASE ZINC-BINDING DOMAIN-CONTAINING PROTEIN-RELATED-RELATED"/>
    <property type="match status" value="1"/>
</dbReference>
<protein>
    <recommendedName>
        <fullName evidence="2">Reverse transcriptase domain-containing protein</fullName>
    </recommendedName>
</protein>
<feature type="region of interest" description="Disordered" evidence="1">
    <location>
        <begin position="258"/>
        <end position="311"/>
    </location>
</feature>
<dbReference type="PROSITE" id="PS50878">
    <property type="entry name" value="RT_POL"/>
    <property type="match status" value="1"/>
</dbReference>
<evidence type="ECO:0000259" key="2">
    <source>
        <dbReference type="PROSITE" id="PS50878"/>
    </source>
</evidence>
<feature type="compositionally biased region" description="Low complexity" evidence="1">
    <location>
        <begin position="981"/>
        <end position="995"/>
    </location>
</feature>
<feature type="compositionally biased region" description="Polar residues" evidence="1">
    <location>
        <begin position="863"/>
        <end position="873"/>
    </location>
</feature>
<feature type="region of interest" description="Disordered" evidence="1">
    <location>
        <begin position="17"/>
        <end position="38"/>
    </location>
</feature>